<dbReference type="OrthoDB" id="2800304at2759"/>
<keyword evidence="1" id="KW-0175">Coiled coil</keyword>
<dbReference type="STRING" id="1314783.A0A165NIX2"/>
<protein>
    <recommendedName>
        <fullName evidence="2">DUF6697 domain-containing protein</fullName>
    </recommendedName>
</protein>
<gene>
    <name evidence="3" type="ORF">DAEQUDRAFT_427563</name>
</gene>
<dbReference type="AlphaFoldDB" id="A0A165NIX2"/>
<dbReference type="Pfam" id="PF20411">
    <property type="entry name" value="DUF6697"/>
    <property type="match status" value="1"/>
</dbReference>
<evidence type="ECO:0000313" key="4">
    <source>
        <dbReference type="Proteomes" id="UP000076727"/>
    </source>
</evidence>
<keyword evidence="4" id="KW-1185">Reference proteome</keyword>
<dbReference type="InterPro" id="IPR046520">
    <property type="entry name" value="DUF6697"/>
</dbReference>
<sequence>MPISRRALNVLCWRLMAKRSRNSVYEWKMLRSNLALMRQIAQLKASYDEMQAKYAGLEVQLGLSPAILRGAEHTSPSPRRYASRDESTGIVDLFGVPTSRKFMKKAKKHYSGNDIFVAKDDTHWLNFPELGFVVKPDRQLSKAHRWSNSYYLGFLRRIHQIELLTRREGKWYYLGTYLITARDTLSHEGISALPDKTRQALVTQSGHHSHRTQLEAMLDSGELTATKYSLKRAACNDALVNILLGGREDSQRHSVELDATGSSDGSDD</sequence>
<proteinExistence type="predicted"/>
<evidence type="ECO:0000313" key="3">
    <source>
        <dbReference type="EMBL" id="KZT67021.1"/>
    </source>
</evidence>
<dbReference type="EMBL" id="KV429081">
    <property type="protein sequence ID" value="KZT67021.1"/>
    <property type="molecule type" value="Genomic_DNA"/>
</dbReference>
<evidence type="ECO:0000256" key="1">
    <source>
        <dbReference type="SAM" id="Coils"/>
    </source>
</evidence>
<organism evidence="3 4">
    <name type="scientific">Daedalea quercina L-15889</name>
    <dbReference type="NCBI Taxonomy" id="1314783"/>
    <lineage>
        <taxon>Eukaryota</taxon>
        <taxon>Fungi</taxon>
        <taxon>Dikarya</taxon>
        <taxon>Basidiomycota</taxon>
        <taxon>Agaricomycotina</taxon>
        <taxon>Agaricomycetes</taxon>
        <taxon>Polyporales</taxon>
        <taxon>Fomitopsis</taxon>
    </lineage>
</organism>
<accession>A0A165NIX2</accession>
<feature type="coiled-coil region" evidence="1">
    <location>
        <begin position="33"/>
        <end position="60"/>
    </location>
</feature>
<name>A0A165NIX2_9APHY</name>
<evidence type="ECO:0000259" key="2">
    <source>
        <dbReference type="Pfam" id="PF20411"/>
    </source>
</evidence>
<feature type="domain" description="DUF6697" evidence="2">
    <location>
        <begin position="131"/>
        <end position="217"/>
    </location>
</feature>
<reference evidence="3 4" key="1">
    <citation type="journal article" date="2016" name="Mol. Biol. Evol.">
        <title>Comparative Genomics of Early-Diverging Mushroom-Forming Fungi Provides Insights into the Origins of Lignocellulose Decay Capabilities.</title>
        <authorList>
            <person name="Nagy L.G."/>
            <person name="Riley R."/>
            <person name="Tritt A."/>
            <person name="Adam C."/>
            <person name="Daum C."/>
            <person name="Floudas D."/>
            <person name="Sun H."/>
            <person name="Yadav J.S."/>
            <person name="Pangilinan J."/>
            <person name="Larsson K.H."/>
            <person name="Matsuura K."/>
            <person name="Barry K."/>
            <person name="Labutti K."/>
            <person name="Kuo R."/>
            <person name="Ohm R.A."/>
            <person name="Bhattacharya S.S."/>
            <person name="Shirouzu T."/>
            <person name="Yoshinaga Y."/>
            <person name="Martin F.M."/>
            <person name="Grigoriev I.V."/>
            <person name="Hibbett D.S."/>
        </authorList>
    </citation>
    <scope>NUCLEOTIDE SEQUENCE [LARGE SCALE GENOMIC DNA]</scope>
    <source>
        <strain evidence="3 4">L-15889</strain>
    </source>
</reference>
<dbReference type="Proteomes" id="UP000076727">
    <property type="component" value="Unassembled WGS sequence"/>
</dbReference>